<keyword evidence="2" id="KW-0442">Lipid degradation</keyword>
<keyword evidence="3" id="KW-0443">Lipid metabolism</keyword>
<dbReference type="PROSITE" id="PS51635">
    <property type="entry name" value="PNPLA"/>
    <property type="match status" value="1"/>
</dbReference>
<dbReference type="InterPro" id="IPR002641">
    <property type="entry name" value="PNPLA_dom"/>
</dbReference>
<keyword evidence="1" id="KW-0378">Hydrolase</keyword>
<comment type="caution">
    <text evidence="5">The sequence shown here is derived from an EMBL/GenBank/DDBJ whole genome shotgun (WGS) entry which is preliminary data.</text>
</comment>
<dbReference type="InterPro" id="IPR016035">
    <property type="entry name" value="Acyl_Trfase/lysoPLipase"/>
</dbReference>
<reference evidence="5" key="1">
    <citation type="journal article" date="2015" name="Proc. Natl. Acad. Sci. U.S.A.">
        <title>Networks of energetic and metabolic interactions define dynamics in microbial communities.</title>
        <authorList>
            <person name="Embree M."/>
            <person name="Liu J.K."/>
            <person name="Al-Bassam M.M."/>
            <person name="Zengler K."/>
        </authorList>
    </citation>
    <scope>NUCLEOTIDE SEQUENCE</scope>
</reference>
<dbReference type="Gene3D" id="3.40.1090.10">
    <property type="entry name" value="Cytosolic phospholipase A2 catalytic domain"/>
    <property type="match status" value="1"/>
</dbReference>
<proteinExistence type="predicted"/>
<dbReference type="Pfam" id="PF01734">
    <property type="entry name" value="Patatin"/>
    <property type="match status" value="1"/>
</dbReference>
<dbReference type="EMBL" id="LNQE01000040">
    <property type="protein sequence ID" value="KUG29769.1"/>
    <property type="molecule type" value="Genomic_DNA"/>
</dbReference>
<dbReference type="GO" id="GO:0004620">
    <property type="term" value="F:phospholipase activity"/>
    <property type="evidence" value="ECO:0007669"/>
    <property type="project" value="TreeGrafter"/>
</dbReference>
<organism evidence="5">
    <name type="scientific">hydrocarbon metagenome</name>
    <dbReference type="NCBI Taxonomy" id="938273"/>
    <lineage>
        <taxon>unclassified sequences</taxon>
        <taxon>metagenomes</taxon>
        <taxon>ecological metagenomes</taxon>
    </lineage>
</organism>
<dbReference type="GO" id="GO:0016042">
    <property type="term" value="P:lipid catabolic process"/>
    <property type="evidence" value="ECO:0007669"/>
    <property type="project" value="UniProtKB-KW"/>
</dbReference>
<protein>
    <recommendedName>
        <fullName evidence="4">PNPLA domain-containing protein</fullName>
    </recommendedName>
</protein>
<dbReference type="SUPFAM" id="SSF52151">
    <property type="entry name" value="FabD/lysophospholipase-like"/>
    <property type="match status" value="1"/>
</dbReference>
<feature type="domain" description="PNPLA" evidence="4">
    <location>
        <begin position="16"/>
        <end position="220"/>
    </location>
</feature>
<dbReference type="PANTHER" id="PTHR24185:SF1">
    <property type="entry name" value="CALCIUM-INDEPENDENT PHOSPHOLIPASE A2-GAMMA"/>
    <property type="match status" value="1"/>
</dbReference>
<accession>A0A0W8G9D4</accession>
<dbReference type="GO" id="GO:0016020">
    <property type="term" value="C:membrane"/>
    <property type="evidence" value="ECO:0007669"/>
    <property type="project" value="TreeGrafter"/>
</dbReference>
<sequence length="383" mass="41779">MNVTQRMGAAGPKKILSIDGGGIRGHIAIEILAGIEETLRQRLAPATPFVLADYFDLIAGTSTGAILAAALSMGMSTADIRSLYDNHGKAMFSPNPWFKRFTAKYSSRKLSARLQEVFGRDTTLGGDRLKTLLLVVTRNANTDSPWPLTNNPRALFNARSNPDGTPNDMCNLDIPLWKLVRASTAAPTFFDPETLTLGGKTFSFVDGGITPYNNPAFLAFLTATHPAYRIGWPTGADRLFLVSVGTGSRLCAKETKRLDRASLLDHAREIPQALLQAINIQQDTLCRMFGRCISGGPIDMELGDLHEDGGPPPGWPRLFTYCRFDIALTQDTLAAIGLGDIDEKNVSRLDSIQFVADLKRIGARVRDLHIRENMFSGFPPTAA</sequence>
<evidence type="ECO:0000259" key="4">
    <source>
        <dbReference type="PROSITE" id="PS51635"/>
    </source>
</evidence>
<evidence type="ECO:0000256" key="3">
    <source>
        <dbReference type="ARBA" id="ARBA00023098"/>
    </source>
</evidence>
<evidence type="ECO:0000313" key="5">
    <source>
        <dbReference type="EMBL" id="KUG29769.1"/>
    </source>
</evidence>
<dbReference type="GO" id="GO:0006631">
    <property type="term" value="P:fatty acid metabolic process"/>
    <property type="evidence" value="ECO:0007669"/>
    <property type="project" value="TreeGrafter"/>
</dbReference>
<gene>
    <name evidence="5" type="ORF">ASZ90_000338</name>
</gene>
<evidence type="ECO:0000256" key="2">
    <source>
        <dbReference type="ARBA" id="ARBA00022963"/>
    </source>
</evidence>
<evidence type="ECO:0000256" key="1">
    <source>
        <dbReference type="ARBA" id="ARBA00022801"/>
    </source>
</evidence>
<name>A0A0W8G9D4_9ZZZZ</name>
<dbReference type="AlphaFoldDB" id="A0A0W8G9D4"/>
<dbReference type="PANTHER" id="PTHR24185">
    <property type="entry name" value="CALCIUM-INDEPENDENT PHOSPHOLIPASE A2-GAMMA"/>
    <property type="match status" value="1"/>
</dbReference>